<dbReference type="GO" id="GO:0020037">
    <property type="term" value="F:heme binding"/>
    <property type="evidence" value="ECO:0007669"/>
    <property type="project" value="UniProtKB-UniRule"/>
</dbReference>
<evidence type="ECO:0000256" key="4">
    <source>
        <dbReference type="PIRSR" id="PIRSR600898-1"/>
    </source>
</evidence>
<evidence type="ECO:0000256" key="6">
    <source>
        <dbReference type="SAM" id="MobiDB-lite"/>
    </source>
</evidence>
<evidence type="ECO:0000256" key="2">
    <source>
        <dbReference type="ARBA" id="ARBA00022723"/>
    </source>
</evidence>
<organism evidence="7 8">
    <name type="scientific">Knufia peltigerae</name>
    <dbReference type="NCBI Taxonomy" id="1002370"/>
    <lineage>
        <taxon>Eukaryota</taxon>
        <taxon>Fungi</taxon>
        <taxon>Dikarya</taxon>
        <taxon>Ascomycota</taxon>
        <taxon>Pezizomycotina</taxon>
        <taxon>Eurotiomycetes</taxon>
        <taxon>Chaetothyriomycetidae</taxon>
        <taxon>Chaetothyriales</taxon>
        <taxon>Trichomeriaceae</taxon>
        <taxon>Knufia</taxon>
    </lineage>
</organism>
<accession>A0AA38X474</accession>
<feature type="binding site" description="proximal binding residue" evidence="4">
    <location>
        <position position="229"/>
    </location>
    <ligand>
        <name>heme b</name>
        <dbReference type="ChEBI" id="CHEBI:60344"/>
    </ligand>
    <ligandPart>
        <name>Fe</name>
        <dbReference type="ChEBI" id="CHEBI:18248"/>
    </ligandPart>
</feature>
<dbReference type="Gene3D" id="1.20.58.480">
    <property type="match status" value="1"/>
</dbReference>
<keyword evidence="5" id="KW-0223">Dioxygenase</keyword>
<feature type="non-terminal residue" evidence="7">
    <location>
        <position position="1"/>
    </location>
</feature>
<dbReference type="GO" id="GO:0033754">
    <property type="term" value="F:indoleamine 2,3-dioxygenase activity"/>
    <property type="evidence" value="ECO:0007669"/>
    <property type="project" value="UniProtKB-EC"/>
</dbReference>
<evidence type="ECO:0000256" key="5">
    <source>
        <dbReference type="RuleBase" id="RU369119"/>
    </source>
</evidence>
<dbReference type="PANTHER" id="PTHR28657">
    <property type="entry name" value="INDOLEAMINE 2,3-DIOXYGENASE"/>
    <property type="match status" value="1"/>
</dbReference>
<dbReference type="GO" id="GO:0005737">
    <property type="term" value="C:cytoplasm"/>
    <property type="evidence" value="ECO:0007669"/>
    <property type="project" value="TreeGrafter"/>
</dbReference>
<dbReference type="GO" id="GO:0019441">
    <property type="term" value="P:L-tryptophan catabolic process to kynurenine"/>
    <property type="evidence" value="ECO:0007669"/>
    <property type="project" value="UniProtKB-UniRule"/>
</dbReference>
<dbReference type="GO" id="GO:0046872">
    <property type="term" value="F:metal ion binding"/>
    <property type="evidence" value="ECO:0007669"/>
    <property type="project" value="UniProtKB-UniRule"/>
</dbReference>
<protein>
    <recommendedName>
        <fullName evidence="5">Indoleamine 2,3-dioxygenase</fullName>
        <ecNumber evidence="5">1.13.11.52</ecNumber>
    </recommendedName>
</protein>
<dbReference type="EMBL" id="JAPDRN010000347">
    <property type="protein sequence ID" value="KAJ9606524.1"/>
    <property type="molecule type" value="Genomic_DNA"/>
</dbReference>
<dbReference type="AlphaFoldDB" id="A0AA38X474"/>
<keyword evidence="8" id="KW-1185">Reference proteome</keyword>
<dbReference type="Proteomes" id="UP001172681">
    <property type="component" value="Unassembled WGS sequence"/>
</dbReference>
<evidence type="ECO:0000313" key="8">
    <source>
        <dbReference type="Proteomes" id="UP001172681"/>
    </source>
</evidence>
<dbReference type="PANTHER" id="PTHR28657:SF10">
    <property type="entry name" value="INDOLEAMINE 2,3-DIOXYGENASE"/>
    <property type="match status" value="1"/>
</dbReference>
<comment type="similarity">
    <text evidence="1 5">Belongs to the indoleamine 2,3-dioxygenase family.</text>
</comment>
<dbReference type="InterPro" id="IPR037217">
    <property type="entry name" value="Trp/Indoleamine_2_3_dOase-like"/>
</dbReference>
<evidence type="ECO:0000313" key="7">
    <source>
        <dbReference type="EMBL" id="KAJ9606524.1"/>
    </source>
</evidence>
<dbReference type="SUPFAM" id="SSF140959">
    <property type="entry name" value="Indolic compounds 2,3-dioxygenase-like"/>
    <property type="match status" value="1"/>
</dbReference>
<comment type="catalytic activity">
    <reaction evidence="5">
        <text>L-tryptophan + O2 = N-formyl-L-kynurenine</text>
        <dbReference type="Rhea" id="RHEA:24536"/>
        <dbReference type="ChEBI" id="CHEBI:15379"/>
        <dbReference type="ChEBI" id="CHEBI:57912"/>
        <dbReference type="ChEBI" id="CHEBI:58629"/>
    </reaction>
</comment>
<dbReference type="Pfam" id="PF01231">
    <property type="entry name" value="IDO"/>
    <property type="match status" value="1"/>
</dbReference>
<proteinExistence type="inferred from homology"/>
<gene>
    <name evidence="7" type="ORF">H2204_015712</name>
</gene>
<dbReference type="EC" id="1.13.11.52" evidence="5"/>
<sequence>FKLSGCDPTNPEHLQALTTVTGTKDEEWFYMISVTAEARGGPLVAATLHCLEAMTKRDDFGVLSAVESIANGIRDLTRLLSRIHEHCNPRVFYEKIRPMLSGTKVSSFGVLPRGVLYDLGDGHGLWRKDSGGSNAQSTLIQLFDIFVGVPHFGRDETQTETPSVAPPSAPGRFLEEMQSYMPQEHREFLVHIAQSGSLRRYVTKCTADAGVHQAYNDVVEALVSFRSVHIQIAARFIIQPSKGLLYFPPGDLRGADLGLATRPWSPPNEDAARPHLH</sequence>
<reference evidence="7" key="1">
    <citation type="submission" date="2022-10" db="EMBL/GenBank/DDBJ databases">
        <title>Culturing micro-colonial fungi from biological soil crusts in the Mojave desert and describing Neophaeococcomyces mojavensis, and introducing the new genera and species Taxawa tesnikishii.</title>
        <authorList>
            <person name="Kurbessoian T."/>
            <person name="Stajich J.E."/>
        </authorList>
    </citation>
    <scope>NUCLEOTIDE SEQUENCE</scope>
    <source>
        <strain evidence="7">TK_35</strain>
    </source>
</reference>
<keyword evidence="3 4" id="KW-0408">Iron</keyword>
<keyword evidence="5" id="KW-0560">Oxidoreductase</keyword>
<evidence type="ECO:0000256" key="3">
    <source>
        <dbReference type="ARBA" id="ARBA00023004"/>
    </source>
</evidence>
<keyword evidence="2 4" id="KW-0479">Metal-binding</keyword>
<dbReference type="InterPro" id="IPR000898">
    <property type="entry name" value="Indolamine_dOase"/>
</dbReference>
<keyword evidence="4 5" id="KW-0349">Heme</keyword>
<feature type="region of interest" description="Disordered" evidence="6">
    <location>
        <begin position="258"/>
        <end position="277"/>
    </location>
</feature>
<comment type="function">
    <text evidence="5">Produces N-formyl-kynurenine through the oxidation of tryptophan.</text>
</comment>
<comment type="caution">
    <text evidence="7">The sequence shown here is derived from an EMBL/GenBank/DDBJ whole genome shotgun (WGS) entry which is preliminary data.</text>
</comment>
<dbReference type="GO" id="GO:0034354">
    <property type="term" value="P:'de novo' NAD+ biosynthetic process from L-tryptophan"/>
    <property type="evidence" value="ECO:0007669"/>
    <property type="project" value="TreeGrafter"/>
</dbReference>
<evidence type="ECO:0000256" key="1">
    <source>
        <dbReference type="ARBA" id="ARBA00007119"/>
    </source>
</evidence>
<feature type="non-terminal residue" evidence="7">
    <location>
        <position position="277"/>
    </location>
</feature>
<name>A0AA38X474_9EURO</name>